<feature type="compositionally biased region" description="Polar residues" evidence="2">
    <location>
        <begin position="17"/>
        <end position="30"/>
    </location>
</feature>
<dbReference type="RefSeq" id="WP_121851817.1">
    <property type="nucleotide sequence ID" value="NZ_CP037952.1"/>
</dbReference>
<evidence type="ECO:0000313" key="5">
    <source>
        <dbReference type="Proteomes" id="UP000273022"/>
    </source>
</evidence>
<feature type="compositionally biased region" description="Basic and acidic residues" evidence="2">
    <location>
        <begin position="44"/>
        <end position="57"/>
    </location>
</feature>
<accession>A0A3A6U556</accession>
<reference evidence="4 5" key="1">
    <citation type="submission" date="2018-09" db="EMBL/GenBank/DDBJ databases">
        <title>Phylogeny of the Shewanellaceae, and recommendation for two new genera, Pseudoshewanella and Parashewanella.</title>
        <authorList>
            <person name="Wang G."/>
        </authorList>
    </citation>
    <scope>NUCLEOTIDE SEQUENCE [LARGE SCALE GENOMIC DNA]</scope>
    <source>
        <strain evidence="4 5">KCTC 22492</strain>
    </source>
</reference>
<proteinExistence type="predicted"/>
<gene>
    <name evidence="4" type="ORF">D5R81_01100</name>
</gene>
<dbReference type="OrthoDB" id="9821226at2"/>
<sequence>MSTGNVTGKAAQAVYTEKTTPTSVDQSSETAFDPKTVTLSPSETRSEQSRVEDKAEETLENAHISSDTAEKSGIKLKNREFYKTLAVAVGSGVLLGAGFIATVATAGAATPLLLLAATNMTVAVGDAVCAYKDLNGNNRNLPMGSDSVGNVMYAVLKRAGVDSDKSLKVADRVSMFGRGLFALATISSCQKLGHRVKNFATQVAKEIKIENKKQQTLAKNFTSVKMSDLNAKADEKSELDALGIDRSKAEREAQLAEISEMEKEAKASYEKSIEAFASMRSDWRTRYEESVGYDKQKNGISFKNVSKHEFIENKETETENQQQTVTTSEEKKIKPKQKAFEQSSLEDKLQHKQKVLKGVKQREYNLIKKRGRELLKDGLKFKTVEVRNKKGVESFERRVAEHQDIVSFLTDHEDPEYVSVKDLQKELAAEITEYEQNLKKFEAGGKKMPELSSLGQLYNTLSSA</sequence>
<evidence type="ECO:0000256" key="1">
    <source>
        <dbReference type="SAM" id="Coils"/>
    </source>
</evidence>
<keyword evidence="1" id="KW-0175">Coiled coil</keyword>
<dbReference type="AlphaFoldDB" id="A0A3A6U556"/>
<protein>
    <submittedName>
        <fullName evidence="4">Uncharacterized protein</fullName>
    </submittedName>
</protein>
<dbReference type="Proteomes" id="UP000273022">
    <property type="component" value="Unassembled WGS sequence"/>
</dbReference>
<keyword evidence="5" id="KW-1185">Reference proteome</keyword>
<name>A0A3A6U556_9GAMM</name>
<evidence type="ECO:0000256" key="2">
    <source>
        <dbReference type="SAM" id="MobiDB-lite"/>
    </source>
</evidence>
<dbReference type="EMBL" id="QYYH01000004">
    <property type="protein sequence ID" value="RJY19333.1"/>
    <property type="molecule type" value="Genomic_DNA"/>
</dbReference>
<evidence type="ECO:0000313" key="4">
    <source>
        <dbReference type="EMBL" id="RJY19333.1"/>
    </source>
</evidence>
<organism evidence="4 5">
    <name type="scientific">Parashewanella spongiae</name>
    <dbReference type="NCBI Taxonomy" id="342950"/>
    <lineage>
        <taxon>Bacteria</taxon>
        <taxon>Pseudomonadati</taxon>
        <taxon>Pseudomonadota</taxon>
        <taxon>Gammaproteobacteria</taxon>
        <taxon>Alteromonadales</taxon>
        <taxon>Shewanellaceae</taxon>
        <taxon>Parashewanella</taxon>
    </lineage>
</organism>
<feature type="coiled-coil region" evidence="1">
    <location>
        <begin position="232"/>
        <end position="264"/>
    </location>
</feature>
<feature type="transmembrane region" description="Helical" evidence="3">
    <location>
        <begin position="85"/>
        <end position="106"/>
    </location>
</feature>
<keyword evidence="3" id="KW-0812">Transmembrane</keyword>
<keyword evidence="3" id="KW-0472">Membrane</keyword>
<evidence type="ECO:0000256" key="3">
    <source>
        <dbReference type="SAM" id="Phobius"/>
    </source>
</evidence>
<comment type="caution">
    <text evidence="4">The sequence shown here is derived from an EMBL/GenBank/DDBJ whole genome shotgun (WGS) entry which is preliminary data.</text>
</comment>
<keyword evidence="3" id="KW-1133">Transmembrane helix</keyword>
<feature type="region of interest" description="Disordered" evidence="2">
    <location>
        <begin position="1"/>
        <end position="70"/>
    </location>
</feature>